<keyword evidence="9 16" id="KW-0521">NADP</keyword>
<feature type="active site" evidence="16">
    <location>
        <position position="359"/>
    </location>
</feature>
<dbReference type="EMBL" id="PCTN01000086">
    <property type="protein sequence ID" value="PIP75755.1"/>
    <property type="molecule type" value="Genomic_DNA"/>
</dbReference>
<keyword evidence="10 16" id="KW-0133">Cell shape</keyword>
<dbReference type="InterPro" id="IPR006094">
    <property type="entry name" value="Oxid_FAD_bind_N"/>
</dbReference>
<keyword evidence="12 16" id="KW-0560">Oxidoreductase</keyword>
<evidence type="ECO:0000259" key="17">
    <source>
        <dbReference type="PROSITE" id="PS51387"/>
    </source>
</evidence>
<feature type="active site" evidence="16">
    <location>
        <position position="176"/>
    </location>
</feature>
<feature type="domain" description="FAD-binding PCMH-type" evidence="17">
    <location>
        <begin position="27"/>
        <end position="200"/>
    </location>
</feature>
<dbReference type="AlphaFoldDB" id="A0A2H0D0R4"/>
<comment type="subcellular location">
    <subcellularLocation>
        <location evidence="3 16">Cytoplasm</location>
    </subcellularLocation>
</comment>
<dbReference type="InterPro" id="IPR036318">
    <property type="entry name" value="FAD-bd_PCMH-like_sf"/>
</dbReference>
<comment type="function">
    <text evidence="2 16">Cell wall formation.</text>
</comment>
<evidence type="ECO:0000256" key="9">
    <source>
        <dbReference type="ARBA" id="ARBA00022857"/>
    </source>
</evidence>
<dbReference type="GO" id="GO:0071555">
    <property type="term" value="P:cell wall organization"/>
    <property type="evidence" value="ECO:0007669"/>
    <property type="project" value="UniProtKB-KW"/>
</dbReference>
<dbReference type="InterPro" id="IPR016167">
    <property type="entry name" value="FAD-bd_PCMH_sub1"/>
</dbReference>
<protein>
    <recommendedName>
        <fullName evidence="16">UDP-N-acetylenolpyruvoylglucosamine reductase</fullName>
        <ecNumber evidence="16">1.3.1.98</ecNumber>
    </recommendedName>
    <alternativeName>
        <fullName evidence="16">UDP-N-acetylmuramate dehydrogenase</fullName>
    </alternativeName>
</protein>
<dbReference type="NCBIfam" id="NF010478">
    <property type="entry name" value="PRK13903.1"/>
    <property type="match status" value="1"/>
</dbReference>
<evidence type="ECO:0000256" key="16">
    <source>
        <dbReference type="HAMAP-Rule" id="MF_00037"/>
    </source>
</evidence>
<dbReference type="GO" id="GO:0071949">
    <property type="term" value="F:FAD binding"/>
    <property type="evidence" value="ECO:0007669"/>
    <property type="project" value="InterPro"/>
</dbReference>
<keyword evidence="13 16" id="KW-0131">Cell cycle</keyword>
<evidence type="ECO:0000256" key="10">
    <source>
        <dbReference type="ARBA" id="ARBA00022960"/>
    </source>
</evidence>
<dbReference type="InterPro" id="IPR011601">
    <property type="entry name" value="MurB_C"/>
</dbReference>
<dbReference type="SUPFAM" id="SSF56176">
    <property type="entry name" value="FAD-binding/transporter-associated domain-like"/>
    <property type="match status" value="1"/>
</dbReference>
<dbReference type="SUPFAM" id="SSF56194">
    <property type="entry name" value="Uridine diphospho-N-Acetylenolpyruvylglucosamine reductase, MurB, C-terminal domain"/>
    <property type="match status" value="1"/>
</dbReference>
<dbReference type="InterPro" id="IPR003170">
    <property type="entry name" value="MurB"/>
</dbReference>
<keyword evidence="6 16" id="KW-0132">Cell division</keyword>
<comment type="pathway">
    <text evidence="4 16">Cell wall biogenesis; peptidoglycan biosynthesis.</text>
</comment>
<keyword evidence="8 16" id="KW-0274">FAD</keyword>
<keyword evidence="7 16" id="KW-0285">Flavoprotein</keyword>
<dbReference type="UniPathway" id="UPA00219"/>
<accession>A0A2H0D0R4</accession>
<feature type="active site" description="Proton donor" evidence="16">
    <location>
        <position position="250"/>
    </location>
</feature>
<evidence type="ECO:0000256" key="6">
    <source>
        <dbReference type="ARBA" id="ARBA00022618"/>
    </source>
</evidence>
<dbReference type="InterPro" id="IPR016169">
    <property type="entry name" value="FAD-bd_PCMH_sub2"/>
</dbReference>
<dbReference type="Pfam" id="PF01565">
    <property type="entry name" value="FAD_binding_4"/>
    <property type="match status" value="1"/>
</dbReference>
<evidence type="ECO:0000256" key="13">
    <source>
        <dbReference type="ARBA" id="ARBA00023306"/>
    </source>
</evidence>
<evidence type="ECO:0000256" key="12">
    <source>
        <dbReference type="ARBA" id="ARBA00023002"/>
    </source>
</evidence>
<dbReference type="NCBIfam" id="TIGR00179">
    <property type="entry name" value="murB"/>
    <property type="match status" value="1"/>
</dbReference>
<evidence type="ECO:0000256" key="14">
    <source>
        <dbReference type="ARBA" id="ARBA00023316"/>
    </source>
</evidence>
<dbReference type="HAMAP" id="MF_00037">
    <property type="entry name" value="MurB"/>
    <property type="match status" value="1"/>
</dbReference>
<dbReference type="EC" id="1.3.1.98" evidence="16"/>
<evidence type="ECO:0000256" key="15">
    <source>
        <dbReference type="ARBA" id="ARBA00048914"/>
    </source>
</evidence>
<dbReference type="InterPro" id="IPR036635">
    <property type="entry name" value="MurB_C_sf"/>
</dbReference>
<evidence type="ECO:0000256" key="11">
    <source>
        <dbReference type="ARBA" id="ARBA00022984"/>
    </source>
</evidence>
<keyword evidence="14 16" id="KW-0961">Cell wall biogenesis/degradation</keyword>
<dbReference type="GO" id="GO:0009252">
    <property type="term" value="P:peptidoglycan biosynthetic process"/>
    <property type="evidence" value="ECO:0007669"/>
    <property type="project" value="UniProtKB-UniRule"/>
</dbReference>
<dbReference type="Gene3D" id="3.90.78.10">
    <property type="entry name" value="UDP-N-acetylenolpyruvoylglucosamine reductase, C-terminal domain"/>
    <property type="match status" value="1"/>
</dbReference>
<comment type="cofactor">
    <cofactor evidence="1 16">
        <name>FAD</name>
        <dbReference type="ChEBI" id="CHEBI:57692"/>
    </cofactor>
</comment>
<keyword evidence="5 16" id="KW-0963">Cytoplasm</keyword>
<evidence type="ECO:0000313" key="18">
    <source>
        <dbReference type="EMBL" id="PIP75755.1"/>
    </source>
</evidence>
<comment type="similarity">
    <text evidence="16">Belongs to the MurB family.</text>
</comment>
<dbReference type="Proteomes" id="UP000230159">
    <property type="component" value="Unassembled WGS sequence"/>
</dbReference>
<dbReference type="PANTHER" id="PTHR21071:SF4">
    <property type="entry name" value="UDP-N-ACETYLENOLPYRUVOYLGLUCOSAMINE REDUCTASE"/>
    <property type="match status" value="1"/>
</dbReference>
<gene>
    <name evidence="16" type="primary">murB</name>
    <name evidence="18" type="ORF">COW86_01970</name>
</gene>
<evidence type="ECO:0000313" key="19">
    <source>
        <dbReference type="Proteomes" id="UP000230159"/>
    </source>
</evidence>
<evidence type="ECO:0000256" key="8">
    <source>
        <dbReference type="ARBA" id="ARBA00022827"/>
    </source>
</evidence>
<dbReference type="PROSITE" id="PS51387">
    <property type="entry name" value="FAD_PCMH"/>
    <property type="match status" value="1"/>
</dbReference>
<comment type="catalytic activity">
    <reaction evidence="15 16">
        <text>UDP-N-acetyl-alpha-D-muramate + NADP(+) = UDP-N-acetyl-3-O-(1-carboxyvinyl)-alpha-D-glucosamine + NADPH + H(+)</text>
        <dbReference type="Rhea" id="RHEA:12248"/>
        <dbReference type="ChEBI" id="CHEBI:15378"/>
        <dbReference type="ChEBI" id="CHEBI:57783"/>
        <dbReference type="ChEBI" id="CHEBI:58349"/>
        <dbReference type="ChEBI" id="CHEBI:68483"/>
        <dbReference type="ChEBI" id="CHEBI:70757"/>
        <dbReference type="EC" id="1.3.1.98"/>
    </reaction>
</comment>
<keyword evidence="11 16" id="KW-0573">Peptidoglycan synthesis</keyword>
<dbReference type="NCBIfam" id="NF000755">
    <property type="entry name" value="PRK00046.1"/>
    <property type="match status" value="1"/>
</dbReference>
<dbReference type="Pfam" id="PF02873">
    <property type="entry name" value="MurB_C"/>
    <property type="match status" value="1"/>
</dbReference>
<organism evidence="18 19">
    <name type="scientific">Candidatus Kuenenbacteria bacterium CG22_combo_CG10-13_8_21_14_all_39_9</name>
    <dbReference type="NCBI Taxonomy" id="1974621"/>
    <lineage>
        <taxon>Bacteria</taxon>
        <taxon>Candidatus Kueneniibacteriota</taxon>
    </lineage>
</organism>
<reference evidence="18 19" key="1">
    <citation type="submission" date="2017-09" db="EMBL/GenBank/DDBJ databases">
        <title>Depth-based differentiation of microbial function through sediment-hosted aquifers and enrichment of novel symbionts in the deep terrestrial subsurface.</title>
        <authorList>
            <person name="Probst A.J."/>
            <person name="Ladd B."/>
            <person name="Jarett J.K."/>
            <person name="Geller-Mcgrath D.E."/>
            <person name="Sieber C.M."/>
            <person name="Emerson J.B."/>
            <person name="Anantharaman K."/>
            <person name="Thomas B.C."/>
            <person name="Malmstrom R."/>
            <person name="Stieglmeier M."/>
            <person name="Klingl A."/>
            <person name="Woyke T."/>
            <person name="Ryan C.M."/>
            <person name="Banfield J.F."/>
        </authorList>
    </citation>
    <scope>NUCLEOTIDE SEQUENCE [LARGE SCALE GENOMIC DNA]</scope>
    <source>
        <strain evidence="18">CG22_combo_CG10-13_8_21_14_all_39_9</strain>
    </source>
</reference>
<dbReference type="GO" id="GO:0008360">
    <property type="term" value="P:regulation of cell shape"/>
    <property type="evidence" value="ECO:0007669"/>
    <property type="project" value="UniProtKB-KW"/>
</dbReference>
<dbReference type="PANTHER" id="PTHR21071">
    <property type="entry name" value="UDP-N-ACETYLENOLPYRUVOYLGLUCOSAMINE REDUCTASE"/>
    <property type="match status" value="1"/>
</dbReference>
<dbReference type="GO" id="GO:0005829">
    <property type="term" value="C:cytosol"/>
    <property type="evidence" value="ECO:0007669"/>
    <property type="project" value="TreeGrafter"/>
</dbReference>
<dbReference type="Gene3D" id="3.30.43.10">
    <property type="entry name" value="Uridine Diphospho-n-acetylenolpyruvylglucosamine Reductase, domain 2"/>
    <property type="match status" value="1"/>
</dbReference>
<evidence type="ECO:0000256" key="4">
    <source>
        <dbReference type="ARBA" id="ARBA00004752"/>
    </source>
</evidence>
<sequence>MIFVSLGQNIMLKIQENYSLNNLTTIKVGGAASFFARVKNVNELKEALEYAHHHSLNIFVISGGSNVVVSEHGFHGLAIQININGFEVIRENKQQAVLKIGAGEVWDKVVKRAVANGWWGIENLSWIPGRIGACAVQNSGAYGQEISDVIDEIKALEIASGKIKIFKKDKCEYGYRQSVFNTRIAGKFIIVEVVLKLSKKENLKIDYPDVKKYFKERSLEQPSLRQIRQAIIYTRSNKLPDMSKVGNAGSFFKNVMISRSEFQGLVKNLEKNFGQSEADKAVELKEKFKIAGGVKIPTAWLIDICGLKGTQVGYVKVYEKQPLVLVTEPSKATADEVMRLFRKVRQAVYQKTGMKLLPEPRLVGFTDEELEGYFKLDENRYS</sequence>
<proteinExistence type="inferred from homology"/>
<dbReference type="GO" id="GO:0008762">
    <property type="term" value="F:UDP-N-acetylmuramate dehydrogenase activity"/>
    <property type="evidence" value="ECO:0007669"/>
    <property type="project" value="UniProtKB-UniRule"/>
</dbReference>
<name>A0A2H0D0R4_9BACT</name>
<dbReference type="Gene3D" id="3.30.465.10">
    <property type="match status" value="1"/>
</dbReference>
<dbReference type="GO" id="GO:0051301">
    <property type="term" value="P:cell division"/>
    <property type="evidence" value="ECO:0007669"/>
    <property type="project" value="UniProtKB-KW"/>
</dbReference>
<comment type="caution">
    <text evidence="18">The sequence shown here is derived from an EMBL/GenBank/DDBJ whole genome shotgun (WGS) entry which is preliminary data.</text>
</comment>
<evidence type="ECO:0000256" key="3">
    <source>
        <dbReference type="ARBA" id="ARBA00004496"/>
    </source>
</evidence>
<evidence type="ECO:0000256" key="2">
    <source>
        <dbReference type="ARBA" id="ARBA00003921"/>
    </source>
</evidence>
<evidence type="ECO:0000256" key="7">
    <source>
        <dbReference type="ARBA" id="ARBA00022630"/>
    </source>
</evidence>
<evidence type="ECO:0000256" key="1">
    <source>
        <dbReference type="ARBA" id="ARBA00001974"/>
    </source>
</evidence>
<evidence type="ECO:0000256" key="5">
    <source>
        <dbReference type="ARBA" id="ARBA00022490"/>
    </source>
</evidence>
<dbReference type="InterPro" id="IPR016166">
    <property type="entry name" value="FAD-bd_PCMH"/>
</dbReference>